<sequence>MTRSSPLTIIPSSSLRILASLLHLPQDMTDDGMGELLPPAKWLAQQKQAVESAGVLPPEVLLSSCQTQHLWPRRKLGRGLVRRAVVITPLLAPLLTGGGHGAEGKGKGEEGLCEAHGGLNCDLIREVYYLVKKEVIAHGEAVRSWLRHICRHEQKFKSQEWGDVRGFVEDMVGIVTLMEVFEPGNGEDEERWEGYFGRGLDVDALRKKGRCFERVENGCMACVLGIIGGRKRLVIGLRASCLGRARRRTPRLLGRWLPGWVERFGGLERGEIETKSEELAGRIRVVGGLQRERFRGREGEGVSSRLARLGEGLGMGDAAAPEVPDHGQEEDDAERGEQQSEDDGKARGGSNNPYHQASPDNGSASPLVPPQPGSPQSGPFGGFDGALDDDEDYRRIVDNIIPDRYLIHSPMPMRPASLLSDSIINDKRGGYIHPRQSWTAFPPPLFSLRYPQPPLHRPGNPIIAGYGHDYRRPNQANPITPPSSTSESHYADEIYGHYHTGDIENKKTGAKTEASTGFAGRPRPEEYDGLLRDKEGLLSPRYYSSPSQRQQHQRRLDDCYSEKSMKGRLKRRLEGRPRSQISSSGRTQWVDFF</sequence>
<feature type="region of interest" description="Disordered" evidence="1">
    <location>
        <begin position="314"/>
        <end position="389"/>
    </location>
</feature>
<reference evidence="2" key="2">
    <citation type="submission" date="2023-05" db="EMBL/GenBank/DDBJ databases">
        <authorList>
            <consortium name="Lawrence Berkeley National Laboratory"/>
            <person name="Steindorff A."/>
            <person name="Hensen N."/>
            <person name="Bonometti L."/>
            <person name="Westerberg I."/>
            <person name="Brannstrom I.O."/>
            <person name="Guillou S."/>
            <person name="Cros-Aarteil S."/>
            <person name="Calhoun S."/>
            <person name="Haridas S."/>
            <person name="Kuo A."/>
            <person name="Mondo S."/>
            <person name="Pangilinan J."/>
            <person name="Riley R."/>
            <person name="Labutti K."/>
            <person name="Andreopoulos B."/>
            <person name="Lipzen A."/>
            <person name="Chen C."/>
            <person name="Yanf M."/>
            <person name="Daum C."/>
            <person name="Ng V."/>
            <person name="Clum A."/>
            <person name="Ohm R."/>
            <person name="Martin F."/>
            <person name="Silar P."/>
            <person name="Natvig D."/>
            <person name="Lalanne C."/>
            <person name="Gautier V."/>
            <person name="Ament-Velasquez S.L."/>
            <person name="Kruys A."/>
            <person name="Hutchinson M.I."/>
            <person name="Powell A.J."/>
            <person name="Barry K."/>
            <person name="Miller A.N."/>
            <person name="Grigoriev I.V."/>
            <person name="Debuchy R."/>
            <person name="Gladieux P."/>
            <person name="Thoren M.H."/>
            <person name="Johannesson H."/>
        </authorList>
    </citation>
    <scope>NUCLEOTIDE SEQUENCE</scope>
    <source>
        <strain evidence="2">CBS 892.96</strain>
    </source>
</reference>
<gene>
    <name evidence="2" type="ORF">QBC36DRAFT_181162</name>
</gene>
<proteinExistence type="predicted"/>
<evidence type="ECO:0000313" key="3">
    <source>
        <dbReference type="Proteomes" id="UP001302321"/>
    </source>
</evidence>
<evidence type="ECO:0000313" key="2">
    <source>
        <dbReference type="EMBL" id="KAK4179027.1"/>
    </source>
</evidence>
<organism evidence="2 3">
    <name type="scientific">Triangularia setosa</name>
    <dbReference type="NCBI Taxonomy" id="2587417"/>
    <lineage>
        <taxon>Eukaryota</taxon>
        <taxon>Fungi</taxon>
        <taxon>Dikarya</taxon>
        <taxon>Ascomycota</taxon>
        <taxon>Pezizomycotina</taxon>
        <taxon>Sordariomycetes</taxon>
        <taxon>Sordariomycetidae</taxon>
        <taxon>Sordariales</taxon>
        <taxon>Podosporaceae</taxon>
        <taxon>Triangularia</taxon>
    </lineage>
</organism>
<name>A0AAN6WF87_9PEZI</name>
<feature type="compositionally biased region" description="Basic and acidic residues" evidence="1">
    <location>
        <begin position="554"/>
        <end position="565"/>
    </location>
</feature>
<feature type="compositionally biased region" description="Polar residues" evidence="1">
    <location>
        <begin position="349"/>
        <end position="364"/>
    </location>
</feature>
<feature type="region of interest" description="Disordered" evidence="1">
    <location>
        <begin position="501"/>
        <end position="593"/>
    </location>
</feature>
<keyword evidence="3" id="KW-1185">Reference proteome</keyword>
<dbReference type="EMBL" id="MU866125">
    <property type="protein sequence ID" value="KAK4179027.1"/>
    <property type="molecule type" value="Genomic_DNA"/>
</dbReference>
<feature type="compositionally biased region" description="Low complexity" evidence="1">
    <location>
        <begin position="539"/>
        <end position="550"/>
    </location>
</feature>
<feature type="compositionally biased region" description="Basic and acidic residues" evidence="1">
    <location>
        <begin position="522"/>
        <end position="536"/>
    </location>
</feature>
<comment type="caution">
    <text evidence="2">The sequence shown here is derived from an EMBL/GenBank/DDBJ whole genome shotgun (WGS) entry which is preliminary data.</text>
</comment>
<dbReference type="Proteomes" id="UP001302321">
    <property type="component" value="Unassembled WGS sequence"/>
</dbReference>
<reference evidence="2" key="1">
    <citation type="journal article" date="2023" name="Mol. Phylogenet. Evol.">
        <title>Genome-scale phylogeny and comparative genomics of the fungal order Sordariales.</title>
        <authorList>
            <person name="Hensen N."/>
            <person name="Bonometti L."/>
            <person name="Westerberg I."/>
            <person name="Brannstrom I.O."/>
            <person name="Guillou S."/>
            <person name="Cros-Aarteil S."/>
            <person name="Calhoun S."/>
            <person name="Haridas S."/>
            <person name="Kuo A."/>
            <person name="Mondo S."/>
            <person name="Pangilinan J."/>
            <person name="Riley R."/>
            <person name="LaButti K."/>
            <person name="Andreopoulos B."/>
            <person name="Lipzen A."/>
            <person name="Chen C."/>
            <person name="Yan M."/>
            <person name="Daum C."/>
            <person name="Ng V."/>
            <person name="Clum A."/>
            <person name="Steindorff A."/>
            <person name="Ohm R.A."/>
            <person name="Martin F."/>
            <person name="Silar P."/>
            <person name="Natvig D.O."/>
            <person name="Lalanne C."/>
            <person name="Gautier V."/>
            <person name="Ament-Velasquez S.L."/>
            <person name="Kruys A."/>
            <person name="Hutchinson M.I."/>
            <person name="Powell A.J."/>
            <person name="Barry K."/>
            <person name="Miller A.N."/>
            <person name="Grigoriev I.V."/>
            <person name="Debuchy R."/>
            <person name="Gladieux P."/>
            <person name="Hiltunen Thoren M."/>
            <person name="Johannesson H."/>
        </authorList>
    </citation>
    <scope>NUCLEOTIDE SEQUENCE</scope>
    <source>
        <strain evidence="2">CBS 892.96</strain>
    </source>
</reference>
<evidence type="ECO:0000256" key="1">
    <source>
        <dbReference type="SAM" id="MobiDB-lite"/>
    </source>
</evidence>
<dbReference type="AlphaFoldDB" id="A0AAN6WF87"/>
<feature type="compositionally biased region" description="Basic and acidic residues" evidence="1">
    <location>
        <begin position="335"/>
        <end position="346"/>
    </location>
</feature>
<protein>
    <submittedName>
        <fullName evidence="2">Uncharacterized protein</fullName>
    </submittedName>
</protein>
<accession>A0AAN6WF87</accession>